<feature type="domain" description="PI-PLC Y-box" evidence="3">
    <location>
        <begin position="518"/>
        <end position="628"/>
    </location>
</feature>
<dbReference type="InterPro" id="IPR017946">
    <property type="entry name" value="PLC-like_Pdiesterase_TIM-brl"/>
</dbReference>
<organism evidence="4 5">
    <name type="scientific">Claviceps africana</name>
    <dbReference type="NCBI Taxonomy" id="83212"/>
    <lineage>
        <taxon>Eukaryota</taxon>
        <taxon>Fungi</taxon>
        <taxon>Dikarya</taxon>
        <taxon>Ascomycota</taxon>
        <taxon>Pezizomycotina</taxon>
        <taxon>Sordariomycetes</taxon>
        <taxon>Hypocreomycetidae</taxon>
        <taxon>Hypocreales</taxon>
        <taxon>Clavicipitaceae</taxon>
        <taxon>Claviceps</taxon>
    </lineage>
</organism>
<keyword evidence="5" id="KW-1185">Reference proteome</keyword>
<feature type="region of interest" description="Disordered" evidence="2">
    <location>
        <begin position="250"/>
        <end position="326"/>
    </location>
</feature>
<dbReference type="Gene3D" id="2.60.40.150">
    <property type="entry name" value="C2 domain"/>
    <property type="match status" value="1"/>
</dbReference>
<feature type="compositionally biased region" description="Polar residues" evidence="2">
    <location>
        <begin position="435"/>
        <end position="448"/>
    </location>
</feature>
<dbReference type="CDD" id="cd00275">
    <property type="entry name" value="C2_PLC_like"/>
    <property type="match status" value="1"/>
</dbReference>
<protein>
    <recommendedName>
        <fullName evidence="1">Phosphoinositide phospholipase C</fullName>
        <ecNumber evidence="1">3.1.4.11</ecNumber>
    </recommendedName>
</protein>
<dbReference type="EMBL" id="SRPY01000683">
    <property type="protein sequence ID" value="KAG5919228.1"/>
    <property type="molecule type" value="Genomic_DNA"/>
</dbReference>
<dbReference type="Pfam" id="PF00387">
    <property type="entry name" value="PI-PLC-Y"/>
    <property type="match status" value="1"/>
</dbReference>
<evidence type="ECO:0000313" key="5">
    <source>
        <dbReference type="Proteomes" id="UP000811619"/>
    </source>
</evidence>
<dbReference type="PANTHER" id="PTHR10336">
    <property type="entry name" value="PHOSPHOINOSITIDE-SPECIFIC PHOSPHOLIPASE C FAMILY PROTEIN"/>
    <property type="match status" value="1"/>
</dbReference>
<evidence type="ECO:0000313" key="4">
    <source>
        <dbReference type="EMBL" id="KAG5919228.1"/>
    </source>
</evidence>
<evidence type="ECO:0000259" key="3">
    <source>
        <dbReference type="PROSITE" id="PS50008"/>
    </source>
</evidence>
<keyword evidence="1" id="KW-0442">Lipid degradation</keyword>
<dbReference type="InterPro" id="IPR001192">
    <property type="entry name" value="PI-PLC_fam"/>
</dbReference>
<name>A0A8K0J2T8_9HYPO</name>
<dbReference type="GO" id="GO:0048015">
    <property type="term" value="P:phosphatidylinositol-mediated signaling"/>
    <property type="evidence" value="ECO:0007669"/>
    <property type="project" value="TreeGrafter"/>
</dbReference>
<dbReference type="PROSITE" id="PS50008">
    <property type="entry name" value="PIPLC_Y_DOMAIN"/>
    <property type="match status" value="1"/>
</dbReference>
<dbReference type="InterPro" id="IPR001711">
    <property type="entry name" value="PLipase_C_Pinositol-sp_Y"/>
</dbReference>
<dbReference type="PRINTS" id="PR00390">
    <property type="entry name" value="PHPHLIPASEC"/>
</dbReference>
<dbReference type="OrthoDB" id="269822at2759"/>
<feature type="compositionally biased region" description="Polar residues" evidence="2">
    <location>
        <begin position="456"/>
        <end position="474"/>
    </location>
</feature>
<reference evidence="4" key="1">
    <citation type="journal article" date="2020" name="bioRxiv">
        <title>Whole genome comparisons of ergot fungi reveals the divergence and evolution of species within the genus Claviceps are the result of varying mechanisms driving genome evolution and host range expansion.</title>
        <authorList>
            <person name="Wyka S.A."/>
            <person name="Mondo S.J."/>
            <person name="Liu M."/>
            <person name="Dettman J."/>
            <person name="Nalam V."/>
            <person name="Broders K.D."/>
        </authorList>
    </citation>
    <scope>NUCLEOTIDE SEQUENCE</scope>
    <source>
        <strain evidence="4">CCC 489</strain>
    </source>
</reference>
<dbReference type="SMART" id="SM00148">
    <property type="entry name" value="PLCXc"/>
    <property type="match status" value="1"/>
</dbReference>
<keyword evidence="1" id="KW-0378">Hydrolase</keyword>
<comment type="catalytic activity">
    <reaction evidence="1">
        <text>a 1,2-diacyl-sn-glycero-3-phospho-(1D-myo-inositol-4,5-bisphosphate) + H2O = 1D-myo-inositol 1,4,5-trisphosphate + a 1,2-diacyl-sn-glycerol + H(+)</text>
        <dbReference type="Rhea" id="RHEA:33179"/>
        <dbReference type="ChEBI" id="CHEBI:15377"/>
        <dbReference type="ChEBI" id="CHEBI:15378"/>
        <dbReference type="ChEBI" id="CHEBI:17815"/>
        <dbReference type="ChEBI" id="CHEBI:58456"/>
        <dbReference type="ChEBI" id="CHEBI:203600"/>
        <dbReference type="EC" id="3.1.4.11"/>
    </reaction>
</comment>
<keyword evidence="1" id="KW-0443">Lipid metabolism</keyword>
<feature type="compositionally biased region" description="Basic and acidic residues" evidence="2">
    <location>
        <begin position="203"/>
        <end position="218"/>
    </location>
</feature>
<dbReference type="Pfam" id="PF00388">
    <property type="entry name" value="PI-PLC-X"/>
    <property type="match status" value="1"/>
</dbReference>
<accession>A0A8K0J2T8</accession>
<dbReference type="SUPFAM" id="SSF51695">
    <property type="entry name" value="PLC-like phosphodiesterases"/>
    <property type="match status" value="1"/>
</dbReference>
<dbReference type="EC" id="3.1.4.11" evidence="1"/>
<dbReference type="GO" id="GO:0051209">
    <property type="term" value="P:release of sequestered calcium ion into cytosol"/>
    <property type="evidence" value="ECO:0007669"/>
    <property type="project" value="TreeGrafter"/>
</dbReference>
<dbReference type="Proteomes" id="UP000811619">
    <property type="component" value="Unassembled WGS sequence"/>
</dbReference>
<dbReference type="GO" id="GO:0004435">
    <property type="term" value="F:phosphatidylinositol-4,5-bisphosphate phospholipase C activity"/>
    <property type="evidence" value="ECO:0007669"/>
    <property type="project" value="UniProtKB-EC"/>
</dbReference>
<feature type="compositionally biased region" description="Polar residues" evidence="2">
    <location>
        <begin position="253"/>
        <end position="263"/>
    </location>
</feature>
<dbReference type="GO" id="GO:0016042">
    <property type="term" value="P:lipid catabolic process"/>
    <property type="evidence" value="ECO:0007669"/>
    <property type="project" value="UniProtKB-KW"/>
</dbReference>
<sequence length="805" mass="90436">MSFLCGFPVRRRFLSRKPNDAELPRRSRSMSIFGSTNKHARHALSSMIGVTLLTKPPKETSLATDNENTGGDVHISNHMYDIVEELYADLKGADAHLSRDKFYRFLKEVQCEPVAPTDLVQEQYAVWEFRRVWLKDYEMDAVGPPPSKDLSRPLTNYFINSSHNTYLDGNQLASQSTPEAYRNVLLRGCRCIEIDVWNGEPAQSRDRSKSPRGRESRRPSRTSQANVAISALDSLEEAFKIAKQYLGEKSSLHSRTASVQSRSMVDEEDTPRTSLLHLPDTKLQRDIPPNARPDGVLPSSSSSSSSSHRQPRQTSPPRGEPIVTHGHTLTIPCGFREVCEAIKESAFENNELPIIISLEVHADWEQQEVMVQIMKEVWQDLLVTEPYEDLDPRFRLPKLQDLQRKILIKVKKAETQTGPLVPLQQQLLGEGGSAQLTTTKGASQSTGRESFAAAASGSSHYTSQSAPDLLNTATKQDDGSSSSISSFQPRAPEKAVSAPCLKPSQDKPPNAGRICHSLGSLAVYTRSEHFKALETKEAKQPAHIFSISEKRILELYQKHQREVFLHNKSFFMRAYPDKMRVTSSNLDPSLFWRRGVQMAAMNWQKMDMGMMLNEAMFAGEKGWVLKPPGYQSSDRGAETHDEAAPGSTLDLAISIFAGHNIPTESDDHHEYPRSGSAIRPYVKVELHVERSENMTGKEADENTYKKMTEVGKSNHPRFPESKRPLSFTGITKVVPELSFVRFRIGDDSRISTSILAWACIRLDRLRQGYRFVRLMDMNGSPIPRGGLFVKIEKKLYESKIAADAH</sequence>
<dbReference type="SMART" id="SM00149">
    <property type="entry name" value="PLCYc"/>
    <property type="match status" value="1"/>
</dbReference>
<dbReference type="AlphaFoldDB" id="A0A8K0J2T8"/>
<dbReference type="Gene3D" id="3.20.20.190">
    <property type="entry name" value="Phosphatidylinositol (PI) phosphodiesterase"/>
    <property type="match status" value="2"/>
</dbReference>
<dbReference type="PROSITE" id="PS50007">
    <property type="entry name" value="PIPLC_X_DOMAIN"/>
    <property type="match status" value="1"/>
</dbReference>
<dbReference type="InterPro" id="IPR000909">
    <property type="entry name" value="PLipase_C_PInositol-sp_X_dom"/>
</dbReference>
<comment type="caution">
    <text evidence="4">The sequence shown here is derived from an EMBL/GenBank/DDBJ whole genome shotgun (WGS) entry which is preliminary data.</text>
</comment>
<feature type="region of interest" description="Disordered" evidence="2">
    <location>
        <begin position="435"/>
        <end position="511"/>
    </location>
</feature>
<evidence type="ECO:0000256" key="1">
    <source>
        <dbReference type="RuleBase" id="RU361133"/>
    </source>
</evidence>
<evidence type="ECO:0000256" key="2">
    <source>
        <dbReference type="SAM" id="MobiDB-lite"/>
    </source>
</evidence>
<dbReference type="InterPro" id="IPR035892">
    <property type="entry name" value="C2_domain_sf"/>
</dbReference>
<feature type="region of interest" description="Disordered" evidence="2">
    <location>
        <begin position="201"/>
        <end position="226"/>
    </location>
</feature>
<dbReference type="SUPFAM" id="SSF49562">
    <property type="entry name" value="C2 domain (Calcium/lipid-binding domain, CaLB)"/>
    <property type="match status" value="1"/>
</dbReference>
<gene>
    <name evidence="4" type="ORF">E4U42_006581</name>
</gene>
<dbReference type="PANTHER" id="PTHR10336:SF82">
    <property type="entry name" value="PHOSPHOINOSITIDE PHOSPHOLIPASE C"/>
    <property type="match status" value="1"/>
</dbReference>
<proteinExistence type="predicted"/>